<evidence type="ECO:0000256" key="2">
    <source>
        <dbReference type="ARBA" id="ARBA00022737"/>
    </source>
</evidence>
<keyword evidence="6" id="KW-0175">Coiled coil</keyword>
<evidence type="ECO:0000256" key="5">
    <source>
        <dbReference type="PROSITE-ProRule" id="PRU00708"/>
    </source>
</evidence>
<dbReference type="PANTHER" id="PTHR47447:SF28">
    <property type="entry name" value="PENTACOTRIPEPTIDE-REPEAT REGION OF PRORP DOMAIN-CONTAINING PROTEIN"/>
    <property type="match status" value="1"/>
</dbReference>
<evidence type="ECO:0000313" key="8">
    <source>
        <dbReference type="Proteomes" id="UP000605846"/>
    </source>
</evidence>
<feature type="coiled-coil region" evidence="6">
    <location>
        <begin position="46"/>
        <end position="79"/>
    </location>
</feature>
<evidence type="ECO:0000256" key="1">
    <source>
        <dbReference type="ARBA" id="ARBA00006192"/>
    </source>
</evidence>
<dbReference type="Pfam" id="PF13041">
    <property type="entry name" value="PPR_2"/>
    <property type="match status" value="2"/>
</dbReference>
<dbReference type="Pfam" id="PF13812">
    <property type="entry name" value="PPR_3"/>
    <property type="match status" value="1"/>
</dbReference>
<feature type="repeat" description="PPR" evidence="5">
    <location>
        <begin position="333"/>
        <end position="364"/>
    </location>
</feature>
<feature type="repeat" description="PPR" evidence="5">
    <location>
        <begin position="298"/>
        <end position="332"/>
    </location>
</feature>
<sequence>MISIGEVQGDVLPLGKYTGVAKICQTMKRRNSSIDRIRSAYQEDRVKKVLAEIQKLEHRIDTKKKMQEQLANAGKLEEEEVAAVYSELSAAAKARPKISSDYLEKLRVRFLDTRELRQQQLPEPMKAIEAGSTETPIVEANATMTEQPEEPPKPENLSVADYEQLIYINAIAKRPKEAEYALELMIDYEHQPTARCFNHLMDAYANAKDLDNTVATYKRMREYELTPDVYTYSCLIKAFTKCSRLDDALVIFEKMKSSDMIPTQPIFSSLISGCLKANKIQKAWDLFDTMRLSYHQPDEVSYTLMLHACAKRGEVERALNLFEDMTGNRLFPTDVTFNVLINACAKRPDYFDEAFNLLRQMQELYGFQPDKITYNTLLAACARKKALPVARELFRSMLEDERTHGKESLISPDLHTYTNLFYCYASYDPPFKHAITRTDESEAGESDSALVAYSLIPANTPARRHKVVEEATTIFNYLASQKEQQLNTAVMTAYLLVHISQKQQTSNCAQIYHDVFEQYNVEHNAFTFSHMLTFCYNTKDSALAWKVWDDYQQFLEQREALYQTQASDAIEIKAQESKRLVAQIKEGWTDEQQRNMIKHMANTLARSNETNQAVSLLATQFGRGGVWASHPPKLKHLLPVYQKCIQLEDEASKERLVKLCSKAGKDDRRGKLGATYRRVNVK</sequence>
<organism evidence="7 8">
    <name type="scientific">Apophysomyces ossiformis</name>
    <dbReference type="NCBI Taxonomy" id="679940"/>
    <lineage>
        <taxon>Eukaryota</taxon>
        <taxon>Fungi</taxon>
        <taxon>Fungi incertae sedis</taxon>
        <taxon>Mucoromycota</taxon>
        <taxon>Mucoromycotina</taxon>
        <taxon>Mucoromycetes</taxon>
        <taxon>Mucorales</taxon>
        <taxon>Mucorineae</taxon>
        <taxon>Mucoraceae</taxon>
        <taxon>Apophysomyces</taxon>
    </lineage>
</organism>
<dbReference type="NCBIfam" id="TIGR00756">
    <property type="entry name" value="PPR"/>
    <property type="match status" value="5"/>
</dbReference>
<feature type="repeat" description="PPR" evidence="5">
    <location>
        <begin position="193"/>
        <end position="227"/>
    </location>
</feature>
<name>A0A8H7EM98_9FUNG</name>
<dbReference type="EMBL" id="JABAYA010000138">
    <property type="protein sequence ID" value="KAF7723845.1"/>
    <property type="molecule type" value="Genomic_DNA"/>
</dbReference>
<accession>A0A8H7EM98</accession>
<comment type="subunit">
    <text evidence="4">Binds to mitochondrial small subunit 15S rRNA.</text>
</comment>
<protein>
    <submittedName>
        <fullName evidence="7">Uncharacterized protein</fullName>
    </submittedName>
</protein>
<gene>
    <name evidence="7" type="ORF">EC973_001570</name>
</gene>
<feature type="repeat" description="PPR" evidence="5">
    <location>
        <begin position="370"/>
        <end position="400"/>
    </location>
</feature>
<evidence type="ECO:0000256" key="6">
    <source>
        <dbReference type="SAM" id="Coils"/>
    </source>
</evidence>
<keyword evidence="2" id="KW-0677">Repeat</keyword>
<proteinExistence type="inferred from homology"/>
<comment type="function">
    <text evidence="3">Regulates mitochondrial small subunit maturation by controlling 15S rRNA 5'-end processing. Localizes to the 5' precursor of the 15S rRNA in a position that is subsequently occupied by mS47 in the mature yeast mtSSU. Uses structure and sequence-specific RNA recognition, binding to a single-stranded region of the precursor and specifically recognizing bases -6 to -1. The exchange of Ccm1 for mS47 is coupled to the irreversible removal of precursor rRNA that is accompanied by conformational changes of the mitoribosomal proteins uS5m and mS26. These conformational changes signal completion of 5'-end rRNA processing through protection of the mature 5'-end of the 15S rRNA and stabilization of mS47. The removal of the 5' precursor together with the dissociation of Ccm1 may be catalyzed by the 5'-3' exoribonuclease Pet127. Involved in the specific removal of group I introns in mitochondrial encoded transcripts.</text>
</comment>
<feature type="repeat" description="PPR" evidence="5">
    <location>
        <begin position="228"/>
        <end position="262"/>
    </location>
</feature>
<reference evidence="7" key="1">
    <citation type="submission" date="2020-01" db="EMBL/GenBank/DDBJ databases">
        <title>Genome Sequencing of Three Apophysomyces-Like Fungal Strains Confirms a Novel Fungal Genus in the Mucoromycota with divergent Burkholderia-like Endosymbiotic Bacteria.</title>
        <authorList>
            <person name="Stajich J.E."/>
            <person name="Macias A.M."/>
            <person name="Carter-House D."/>
            <person name="Lovett B."/>
            <person name="Kasson L.R."/>
            <person name="Berry K."/>
            <person name="Grigoriev I."/>
            <person name="Chang Y."/>
            <person name="Spatafora J."/>
            <person name="Kasson M.T."/>
        </authorList>
    </citation>
    <scope>NUCLEOTIDE SEQUENCE</scope>
    <source>
        <strain evidence="7">NRRL A-21654</strain>
    </source>
</reference>
<dbReference type="Gene3D" id="1.25.40.10">
    <property type="entry name" value="Tetratricopeptide repeat domain"/>
    <property type="match status" value="4"/>
</dbReference>
<evidence type="ECO:0000256" key="4">
    <source>
        <dbReference type="ARBA" id="ARBA00044511"/>
    </source>
</evidence>
<dbReference type="Pfam" id="PF01535">
    <property type="entry name" value="PPR"/>
    <property type="match status" value="1"/>
</dbReference>
<dbReference type="PANTHER" id="PTHR47447">
    <property type="entry name" value="OS03G0856100 PROTEIN"/>
    <property type="match status" value="1"/>
</dbReference>
<comment type="caution">
    <text evidence="7">The sequence shown here is derived from an EMBL/GenBank/DDBJ whole genome shotgun (WGS) entry which is preliminary data.</text>
</comment>
<evidence type="ECO:0000313" key="7">
    <source>
        <dbReference type="EMBL" id="KAF7723845.1"/>
    </source>
</evidence>
<dbReference type="AlphaFoldDB" id="A0A8H7EM98"/>
<evidence type="ECO:0000256" key="3">
    <source>
        <dbReference type="ARBA" id="ARBA00044493"/>
    </source>
</evidence>
<dbReference type="InterPro" id="IPR011990">
    <property type="entry name" value="TPR-like_helical_dom_sf"/>
</dbReference>
<feature type="repeat" description="PPR" evidence="5">
    <location>
        <begin position="263"/>
        <end position="297"/>
    </location>
</feature>
<comment type="similarity">
    <text evidence="1">Belongs to the CCM1 family.</text>
</comment>
<dbReference type="PROSITE" id="PS51375">
    <property type="entry name" value="PPR"/>
    <property type="match status" value="6"/>
</dbReference>
<keyword evidence="8" id="KW-1185">Reference proteome</keyword>
<dbReference type="Proteomes" id="UP000605846">
    <property type="component" value="Unassembled WGS sequence"/>
</dbReference>
<dbReference type="InterPro" id="IPR002885">
    <property type="entry name" value="PPR_rpt"/>
</dbReference>
<dbReference type="OrthoDB" id="5588846at2759"/>